<dbReference type="PANTHER" id="PTHR33542:SF3">
    <property type="entry name" value="SIROHYDROCHLORIN FERROCHELATASE, CHLOROPLASTIC"/>
    <property type="match status" value="1"/>
</dbReference>
<dbReference type="CDD" id="cd03416">
    <property type="entry name" value="CbiX_SirB_N"/>
    <property type="match status" value="1"/>
</dbReference>
<evidence type="ECO:0000256" key="2">
    <source>
        <dbReference type="ARBA" id="ARBA00023239"/>
    </source>
</evidence>
<name>A0A840L704_9BURK</name>
<dbReference type="InterPro" id="IPR002762">
    <property type="entry name" value="CbiX-like"/>
</dbReference>
<organism evidence="4 5">
    <name type="scientific">Roseateles oligotrophus</name>
    <dbReference type="NCBI Taxonomy" id="1769250"/>
    <lineage>
        <taxon>Bacteria</taxon>
        <taxon>Pseudomonadati</taxon>
        <taxon>Pseudomonadota</taxon>
        <taxon>Betaproteobacteria</taxon>
        <taxon>Burkholderiales</taxon>
        <taxon>Sphaerotilaceae</taxon>
        <taxon>Roseateles</taxon>
    </lineage>
</organism>
<dbReference type="PANTHER" id="PTHR33542">
    <property type="entry name" value="SIROHYDROCHLORIN FERROCHELATASE, CHLOROPLASTIC"/>
    <property type="match status" value="1"/>
</dbReference>
<protein>
    <submittedName>
        <fullName evidence="4">Sirohydrochlorin cobaltochelatase</fullName>
        <ecNumber evidence="4">4.99.1.3</ecNumber>
    </submittedName>
</protein>
<evidence type="ECO:0000313" key="5">
    <source>
        <dbReference type="Proteomes" id="UP000562027"/>
    </source>
</evidence>
<evidence type="ECO:0000313" key="4">
    <source>
        <dbReference type="EMBL" id="MBB4843806.1"/>
    </source>
</evidence>
<dbReference type="RefSeq" id="WP_184299402.1">
    <property type="nucleotide sequence ID" value="NZ_JACHLP010000004.1"/>
</dbReference>
<keyword evidence="1" id="KW-0479">Metal-binding</keyword>
<keyword evidence="2 4" id="KW-0456">Lyase</keyword>
<feature type="compositionally biased region" description="Basic and acidic residues" evidence="3">
    <location>
        <begin position="282"/>
        <end position="309"/>
    </location>
</feature>
<evidence type="ECO:0000256" key="1">
    <source>
        <dbReference type="ARBA" id="ARBA00022723"/>
    </source>
</evidence>
<dbReference type="EC" id="4.99.1.3" evidence="4"/>
<dbReference type="EMBL" id="JACHLP010000004">
    <property type="protein sequence ID" value="MBB4843806.1"/>
    <property type="molecule type" value="Genomic_DNA"/>
</dbReference>
<dbReference type="Proteomes" id="UP000562027">
    <property type="component" value="Unassembled WGS sequence"/>
</dbReference>
<dbReference type="Pfam" id="PF01903">
    <property type="entry name" value="CbiX"/>
    <property type="match status" value="2"/>
</dbReference>
<dbReference type="AlphaFoldDB" id="A0A840L704"/>
<dbReference type="GO" id="GO:0016852">
    <property type="term" value="F:sirohydrochlorin cobaltochelatase activity"/>
    <property type="evidence" value="ECO:0007669"/>
    <property type="project" value="UniProtKB-EC"/>
</dbReference>
<comment type="caution">
    <text evidence="4">The sequence shown here is derived from an EMBL/GenBank/DDBJ whole genome shotgun (WGS) entry which is preliminary data.</text>
</comment>
<feature type="region of interest" description="Disordered" evidence="3">
    <location>
        <begin position="266"/>
        <end position="309"/>
    </location>
</feature>
<dbReference type="GO" id="GO:0046872">
    <property type="term" value="F:metal ion binding"/>
    <property type="evidence" value="ECO:0007669"/>
    <property type="project" value="UniProtKB-KW"/>
</dbReference>
<gene>
    <name evidence="4" type="ORF">HNP55_002329</name>
</gene>
<dbReference type="SUPFAM" id="SSF53800">
    <property type="entry name" value="Chelatase"/>
    <property type="match status" value="1"/>
</dbReference>
<dbReference type="InterPro" id="IPR050963">
    <property type="entry name" value="Sirohydro_Cobaltochel/CbiX"/>
</dbReference>
<evidence type="ECO:0000256" key="3">
    <source>
        <dbReference type="SAM" id="MobiDB-lite"/>
    </source>
</evidence>
<dbReference type="CDD" id="cd03414">
    <property type="entry name" value="CbiX_SirB_C"/>
    <property type="match status" value="1"/>
</dbReference>
<keyword evidence="5" id="KW-1185">Reference proteome</keyword>
<reference evidence="4 5" key="1">
    <citation type="submission" date="2020-08" db="EMBL/GenBank/DDBJ databases">
        <title>Functional genomics of gut bacteria from endangered species of beetles.</title>
        <authorList>
            <person name="Carlos-Shanley C."/>
        </authorList>
    </citation>
    <scope>NUCLEOTIDE SEQUENCE [LARGE SCALE GENOMIC DNA]</scope>
    <source>
        <strain evidence="4 5">S00239</strain>
    </source>
</reference>
<proteinExistence type="predicted"/>
<dbReference type="Gene3D" id="3.40.50.1400">
    <property type="match status" value="2"/>
</dbReference>
<feature type="compositionally biased region" description="Basic residues" evidence="3">
    <location>
        <begin position="269"/>
        <end position="281"/>
    </location>
</feature>
<accession>A0A840L704</accession>
<sequence length="309" mass="34964">MSDTTILLVGHGSRERAGNDEIEHFTAHWREQHPAWRIELCFIEFAEVELEEGLERAAQGAGRVIVAPLILNAAGHVRTEIPGHIARARLRWPQVQFDYAPHLGACEPVLQILLRQLRACMQSLDMPDPRNTGVILLGRGSSDRQANGEVAKLARWIWEEGEHELVDIAFTGITHPRLELAVQRQVALGMKQIIVLPYYLFTGTLMQRIQRQMQHLAQQYPQIRFAHGRYFGFEPEIGRLLSERVQGLLDGGQSPVHIPAEAAAWESHHHGHDHGHAHHHSHEHDHDHAHAHDHAHGCGHEHTARSKCL</sequence>